<evidence type="ECO:0000313" key="11">
    <source>
        <dbReference type="EMBL" id="CDI77186.1"/>
    </source>
</evidence>
<dbReference type="InterPro" id="IPR011009">
    <property type="entry name" value="Kinase-like_dom_sf"/>
</dbReference>
<protein>
    <submittedName>
        <fullName evidence="11">CAM kinase, putative</fullName>
    </submittedName>
</protein>
<feature type="cross-link" description="Glycyl lysine isopeptide (Lys-Gly) (interchain with G-Cter in SUMO2)" evidence="8">
    <location>
        <position position="3"/>
    </location>
</feature>
<dbReference type="AlphaFoldDB" id="U6GA93"/>
<dbReference type="InterPro" id="IPR030616">
    <property type="entry name" value="Aur-like"/>
</dbReference>
<feature type="binding site" evidence="7">
    <location>
        <begin position="5"/>
        <end position="6"/>
    </location>
    <ligand>
        <name>ATP</name>
        <dbReference type="ChEBI" id="CHEBI:30616"/>
    </ligand>
</feature>
<dbReference type="InterPro" id="IPR000719">
    <property type="entry name" value="Prot_kinase_dom"/>
</dbReference>
<feature type="compositionally biased region" description="Low complexity" evidence="9">
    <location>
        <begin position="443"/>
        <end position="464"/>
    </location>
</feature>
<dbReference type="SUPFAM" id="SSF56112">
    <property type="entry name" value="Protein kinase-like (PK-like)"/>
    <property type="match status" value="1"/>
</dbReference>
<feature type="domain" description="Protein kinase" evidence="10">
    <location>
        <begin position="1"/>
        <end position="141"/>
    </location>
</feature>
<reference evidence="11" key="2">
    <citation type="submission" date="2013-10" db="EMBL/GenBank/DDBJ databases">
        <authorList>
            <person name="Aslett M."/>
        </authorList>
    </citation>
    <scope>NUCLEOTIDE SEQUENCE</scope>
    <source>
        <strain evidence="11">Houghton</strain>
    </source>
</reference>
<evidence type="ECO:0000256" key="6">
    <source>
        <dbReference type="PIRSR" id="PIRSR630616-1"/>
    </source>
</evidence>
<evidence type="ECO:0000259" key="10">
    <source>
        <dbReference type="PROSITE" id="PS50011"/>
    </source>
</evidence>
<dbReference type="VEuPathDB" id="ToxoDB:EAH_00061790"/>
<dbReference type="Gene3D" id="1.10.510.10">
    <property type="entry name" value="Transferase(Phosphotransferase) domain 1"/>
    <property type="match status" value="1"/>
</dbReference>
<dbReference type="Pfam" id="PF00069">
    <property type="entry name" value="Pkinase"/>
    <property type="match status" value="1"/>
</dbReference>
<gene>
    <name evidence="11" type="ORF">EAH_00061790</name>
</gene>
<dbReference type="PROSITE" id="PS50011">
    <property type="entry name" value="PROTEIN_KINASE_DOM"/>
    <property type="match status" value="1"/>
</dbReference>
<evidence type="ECO:0000256" key="3">
    <source>
        <dbReference type="ARBA" id="ARBA00022741"/>
    </source>
</evidence>
<feature type="non-terminal residue" evidence="11">
    <location>
        <position position="1"/>
    </location>
</feature>
<keyword evidence="4 11" id="KW-0418">Kinase</keyword>
<dbReference type="EMBL" id="HG670577">
    <property type="protein sequence ID" value="CDI77186.1"/>
    <property type="molecule type" value="Genomic_DNA"/>
</dbReference>
<dbReference type="PANTHER" id="PTHR24350">
    <property type="entry name" value="SERINE/THREONINE-PROTEIN KINASE IAL-RELATED"/>
    <property type="match status" value="1"/>
</dbReference>
<evidence type="ECO:0000256" key="1">
    <source>
        <dbReference type="ARBA" id="ARBA00022527"/>
    </source>
</evidence>
<keyword evidence="1" id="KW-0723">Serine/threonine-protein kinase</keyword>
<sequence length="532" mass="57262">DIKPENILIKDEVEDGFYRVKVADFGLAKTIENCGAFATTMVGTPQYWAPEVINSSGGRSYGFAADLWSFGVCLFVFLGGNYPFEGSPASLQQLVLNGRFHFRHPRFSRVSEDAKNLIRRALVVDERKRITEREIFYHPWMTRWLCAFDRSRLHLEDIKTTAFRYMPVLPPLSSPSFPYPPPSWSYIDSSSNAASSEFAGEHRMHASAAAAAAAGRGGGGSSRAAADAVELHTDAIETFTDIFALLEEDEACEEDAAAAAAETETITELFAQIRRWICDMQKEGERLGLRYERAEASASDLICCLVAAVSAPLKEDSSTNTNKNDISSSNNCSSSSENAAAAPVGAAAAAAAAAASKQEQISAAFGVAASQQQMQNNEDKWRGGQSAAAAAAADAAAALPAAANNMEVWGGGGRLDLLREYLGSSLRRMLYSCAQPSTEELLQQQQQHQQQQQQQQQQKRQQQQASGSSPTDDAAAAVPVPAAAAAAAAAAEEERREIEAGVQAWSQVGLPDPSQLRADQLDAIRALKQMPT</sequence>
<keyword evidence="3 7" id="KW-0547">Nucleotide-binding</keyword>
<evidence type="ECO:0000256" key="8">
    <source>
        <dbReference type="PIRSR" id="PIRSR630616-3"/>
    </source>
</evidence>
<keyword evidence="12" id="KW-1185">Reference proteome</keyword>
<dbReference type="RefSeq" id="XP_013252415.1">
    <property type="nucleotide sequence ID" value="XM_013396961.1"/>
</dbReference>
<accession>U6GA93</accession>
<name>U6GA93_EIMAC</name>
<evidence type="ECO:0000256" key="5">
    <source>
        <dbReference type="ARBA" id="ARBA00022840"/>
    </source>
</evidence>
<dbReference type="OrthoDB" id="40902at2759"/>
<dbReference type="GO" id="GO:0004674">
    <property type="term" value="F:protein serine/threonine kinase activity"/>
    <property type="evidence" value="ECO:0007669"/>
    <property type="project" value="UniProtKB-KW"/>
</dbReference>
<evidence type="ECO:0000256" key="7">
    <source>
        <dbReference type="PIRSR" id="PIRSR630616-2"/>
    </source>
</evidence>
<feature type="active site" description="Proton acceptor" evidence="6">
    <location>
        <position position="1"/>
    </location>
</feature>
<feature type="region of interest" description="Disordered" evidence="9">
    <location>
        <begin position="315"/>
        <end position="334"/>
    </location>
</feature>
<keyword evidence="2" id="KW-0808">Transferase</keyword>
<feature type="region of interest" description="Disordered" evidence="9">
    <location>
        <begin position="442"/>
        <end position="497"/>
    </location>
</feature>
<keyword evidence="5 7" id="KW-0067">ATP-binding</keyword>
<dbReference type="GeneID" id="25274249"/>
<feature type="compositionally biased region" description="Low complexity" evidence="9">
    <location>
        <begin position="474"/>
        <end position="490"/>
    </location>
</feature>
<dbReference type="SMART" id="SM00220">
    <property type="entry name" value="S_TKc"/>
    <property type="match status" value="1"/>
</dbReference>
<evidence type="ECO:0000256" key="2">
    <source>
        <dbReference type="ARBA" id="ARBA00022679"/>
    </source>
</evidence>
<dbReference type="GO" id="GO:0005524">
    <property type="term" value="F:ATP binding"/>
    <property type="evidence" value="ECO:0007669"/>
    <property type="project" value="UniProtKB-KW"/>
</dbReference>
<evidence type="ECO:0000256" key="4">
    <source>
        <dbReference type="ARBA" id="ARBA00022777"/>
    </source>
</evidence>
<organism evidence="11 12">
    <name type="scientific">Eimeria acervulina</name>
    <name type="common">Coccidian parasite</name>
    <dbReference type="NCBI Taxonomy" id="5801"/>
    <lineage>
        <taxon>Eukaryota</taxon>
        <taxon>Sar</taxon>
        <taxon>Alveolata</taxon>
        <taxon>Apicomplexa</taxon>
        <taxon>Conoidasida</taxon>
        <taxon>Coccidia</taxon>
        <taxon>Eucoccidiorida</taxon>
        <taxon>Eimeriorina</taxon>
        <taxon>Eimeriidae</taxon>
        <taxon>Eimeria</taxon>
    </lineage>
</organism>
<evidence type="ECO:0000256" key="9">
    <source>
        <dbReference type="SAM" id="MobiDB-lite"/>
    </source>
</evidence>
<evidence type="ECO:0000313" key="12">
    <source>
        <dbReference type="Proteomes" id="UP000018050"/>
    </source>
</evidence>
<proteinExistence type="predicted"/>
<reference evidence="11" key="1">
    <citation type="submission" date="2013-10" db="EMBL/GenBank/DDBJ databases">
        <title>Genomic analysis of the causative agents of coccidiosis in chickens.</title>
        <authorList>
            <person name="Reid A.J."/>
            <person name="Blake D."/>
            <person name="Billington K."/>
            <person name="Browne H."/>
            <person name="Dunn M."/>
            <person name="Hung S."/>
            <person name="Kawahara F."/>
            <person name="Miranda-Saavedra D."/>
            <person name="Mourier T."/>
            <person name="Nagra H."/>
            <person name="Otto T.D."/>
            <person name="Rawlings N."/>
            <person name="Sanchez A."/>
            <person name="Sanders M."/>
            <person name="Subramaniam C."/>
            <person name="Tay Y."/>
            <person name="Dear P."/>
            <person name="Doerig C."/>
            <person name="Gruber A."/>
            <person name="Parkinson J."/>
            <person name="Shirley M."/>
            <person name="Wan K.L."/>
            <person name="Berriman M."/>
            <person name="Tomley F."/>
            <person name="Pain A."/>
        </authorList>
    </citation>
    <scope>NUCLEOTIDE SEQUENCE</scope>
    <source>
        <strain evidence="11">Houghton</strain>
    </source>
</reference>
<feature type="binding site" evidence="7">
    <location>
        <position position="24"/>
    </location>
    <ligand>
        <name>ATP</name>
        <dbReference type="ChEBI" id="CHEBI:30616"/>
    </ligand>
</feature>
<dbReference type="Proteomes" id="UP000018050">
    <property type="component" value="Unassembled WGS sequence"/>
</dbReference>